<evidence type="ECO:0000256" key="2">
    <source>
        <dbReference type="ARBA" id="ARBA00022703"/>
    </source>
</evidence>
<dbReference type="Gene3D" id="2.130.10.10">
    <property type="entry name" value="YVTN repeat-like/Quinoprotein amine dehydrogenase"/>
    <property type="match status" value="1"/>
</dbReference>
<evidence type="ECO:0000256" key="3">
    <source>
        <dbReference type="ARBA" id="ARBA00022737"/>
    </source>
</evidence>
<dbReference type="SUPFAM" id="SSF47986">
    <property type="entry name" value="DEATH domain"/>
    <property type="match status" value="1"/>
</dbReference>
<dbReference type="InterPro" id="IPR027417">
    <property type="entry name" value="P-loop_NTPase"/>
</dbReference>
<gene>
    <name evidence="5" type="ORF">TRIADDRAFT_61232</name>
</gene>
<dbReference type="InParanoid" id="B3SAE5"/>
<evidence type="ECO:0000256" key="1">
    <source>
        <dbReference type="ARBA" id="ARBA00022574"/>
    </source>
</evidence>
<dbReference type="PANTHER" id="PTHR22845">
    <property type="entry name" value="APOPTOTIC PROTEASE-ACTIVATING FACTOR 1"/>
    <property type="match status" value="1"/>
</dbReference>
<accession>B3SAE5</accession>
<dbReference type="CTD" id="6758409"/>
<sequence>MVLSQYITDVINKNRRIISNDVPLLDLIYDLNSEMIISDDELVKLRDKCDNNKQRAFEFIQLLKSRNDENFFQFCSILKEAQVQHVQNIGQKLENEAKATKICDDENLLRNLPIIPESDYITRNEFVNTICSELKRIHENSGHILVHGMAGSGKSVAVCQSVRRSIEADNYFKPHGCYWIKIGNISDEKLLSILKNLSVRLGIVWVQSPQTLDEISAKIDRFLQDNSEIARTLFIFDDIWNERHYDYVAFAKKSVATSRFNYARNKISHILIPTREQFTDDEAMALIAKRREYDCHQTFLNSDTVKNVIKSCAALPLAISIIAGLDLQSDEEWEEIRKRICSKDLMNDLPDYELNVFNTLDLSVSKLNDSEKSLFRLLGVFRAVEIPLASVICLWKIEITKGIELLKMLNRRSLLKYSGGKRRYVVLHDLMIQYLQQSTISNLSRQEYHKSLNKELIDGYFAGCGGNWSSYKDDGYFYQYLIYHVIQAEADDILHQVMTDFNWMMIKIRTDDTIYNLSQDVNNYIDYLRKGNKDWHEFNQLLDLLKQHEFSIDKYDMDVIQTLLWYGERDSMMRERAVQLARINTQTDDSVYWIMFLISGNTVTEYTYNASKRFGKNFRDDSISISNPNSGNWRIVGTENNGTTDCQIIVKDHQTSHIVYQMSPSYRYISSVEISADGCIIAFRYRDDKNNSVMITVSSNRCLVKLWRITDDREIKSENKLVSYNYKIESCLWIKCGSQILLWWRRYNFDKHRDNYKPLDVNNWINECNIEVWSLKAWHLLRSVTVPAYIGRTCNQYTATTNIEGGQPLVCVNSISNDAALMILAYKNIVGLVNLERKDHDPEICRKGFAKNFRLTLDLSHSSSVANITISDDQQFVAINCVKSSDENIYLMTIRNNQIRSYMKINMAHAKSLTFMPDTAVLFVYESSSENCLYEYNLQDDNLRWQNFQNNKAIQDYLTQEESQRVETQILDVNYAYINGVPFVAQLIENDTTCKLEIREYEAKLCVRKFYHSLENGYYRCFLYNDFRSAVVVRFYRQNLGLNMVIAEIIDFCSEKDRTEIKKLLDHNISLRGRIFDLKTRYRGRDNTLIFVVSTKGDGGGLGMIIITINLETEEKMIYQEESRYRSMDLLYYDDDYLVTCQTERKERMKDELDHEHSIKCYKFGDGKSQIQLLERCSFDSQHGLIYKLTLPTNLSHYKLDIKYSSLNLDTGKLLEEWGEKDGNLLMTHAGSLWKYQYICLLEKGEHLAILNGWGRVKMKRYKNNIVKFDFDTSIFNCENLWSDKFLIVLEDNSLHIHIYEAQTLQLCRVLPLSHLDMWYMKWNCQQSSFIVSNMNRDRVLRALAVAQFRSFTALLQI</sequence>
<dbReference type="Gene3D" id="3.40.50.300">
    <property type="entry name" value="P-loop containing nucleotide triphosphate hydrolases"/>
    <property type="match status" value="1"/>
</dbReference>
<dbReference type="GeneID" id="6758409"/>
<dbReference type="RefSeq" id="XP_002117248.1">
    <property type="nucleotide sequence ID" value="XM_002117212.1"/>
</dbReference>
<reference evidence="5 6" key="1">
    <citation type="journal article" date="2008" name="Nature">
        <title>The Trichoplax genome and the nature of placozoans.</title>
        <authorList>
            <person name="Srivastava M."/>
            <person name="Begovic E."/>
            <person name="Chapman J."/>
            <person name="Putnam N.H."/>
            <person name="Hellsten U."/>
            <person name="Kawashima T."/>
            <person name="Kuo A."/>
            <person name="Mitros T."/>
            <person name="Salamov A."/>
            <person name="Carpenter M.L."/>
            <person name="Signorovitch A.Y."/>
            <person name="Moreno M.A."/>
            <person name="Kamm K."/>
            <person name="Grimwood J."/>
            <person name="Schmutz J."/>
            <person name="Shapiro H."/>
            <person name="Grigoriev I.V."/>
            <person name="Buss L.W."/>
            <person name="Schierwater B."/>
            <person name="Dellaporta S.L."/>
            <person name="Rokhsar D.S."/>
        </authorList>
    </citation>
    <scope>NUCLEOTIDE SEQUENCE [LARGE SCALE GENOMIC DNA]</scope>
    <source>
        <strain evidence="5 6">Grell-BS-1999</strain>
    </source>
</reference>
<evidence type="ECO:0000259" key="4">
    <source>
        <dbReference type="PROSITE" id="PS50209"/>
    </source>
</evidence>
<dbReference type="InterPro" id="IPR001315">
    <property type="entry name" value="CARD"/>
</dbReference>
<dbReference type="Proteomes" id="UP000009022">
    <property type="component" value="Unassembled WGS sequence"/>
</dbReference>
<keyword evidence="3" id="KW-0677">Repeat</keyword>
<dbReference type="Gene3D" id="1.25.40.370">
    <property type="match status" value="1"/>
</dbReference>
<dbReference type="PhylomeDB" id="B3SAE5"/>
<dbReference type="InterPro" id="IPR042197">
    <property type="entry name" value="Apaf_helical"/>
</dbReference>
<dbReference type="InterPro" id="IPR015943">
    <property type="entry name" value="WD40/YVTN_repeat-like_dom_sf"/>
</dbReference>
<dbReference type="InterPro" id="IPR036388">
    <property type="entry name" value="WH-like_DNA-bd_sf"/>
</dbReference>
<dbReference type="InterPro" id="IPR011029">
    <property type="entry name" value="DEATH-like_dom_sf"/>
</dbReference>
<dbReference type="GO" id="GO:0043531">
    <property type="term" value="F:ADP binding"/>
    <property type="evidence" value="ECO:0007669"/>
    <property type="project" value="InterPro"/>
</dbReference>
<dbReference type="eggNOG" id="KOG4658">
    <property type="taxonomic scope" value="Eukaryota"/>
</dbReference>
<feature type="domain" description="CARD" evidence="4">
    <location>
        <begin position="3"/>
        <end position="93"/>
    </location>
</feature>
<proteinExistence type="predicted"/>
<dbReference type="Gene3D" id="1.10.533.10">
    <property type="entry name" value="Death Domain, Fas"/>
    <property type="match status" value="1"/>
</dbReference>
<dbReference type="Pfam" id="PF00931">
    <property type="entry name" value="NB-ARC"/>
    <property type="match status" value="1"/>
</dbReference>
<dbReference type="SUPFAM" id="SSF50978">
    <property type="entry name" value="WD40 repeat-like"/>
    <property type="match status" value="1"/>
</dbReference>
<dbReference type="Gene3D" id="1.10.10.10">
    <property type="entry name" value="Winged helix-like DNA-binding domain superfamily/Winged helix DNA-binding domain"/>
    <property type="match status" value="1"/>
</dbReference>
<evidence type="ECO:0000313" key="6">
    <source>
        <dbReference type="Proteomes" id="UP000009022"/>
    </source>
</evidence>
<dbReference type="SUPFAM" id="SSF52540">
    <property type="entry name" value="P-loop containing nucleoside triphosphate hydrolases"/>
    <property type="match status" value="1"/>
</dbReference>
<dbReference type="OrthoDB" id="1357022at2759"/>
<dbReference type="GO" id="GO:0006915">
    <property type="term" value="P:apoptotic process"/>
    <property type="evidence" value="ECO:0007669"/>
    <property type="project" value="UniProtKB-KW"/>
</dbReference>
<keyword evidence="1" id="KW-0853">WD repeat</keyword>
<dbReference type="GO" id="GO:0042981">
    <property type="term" value="P:regulation of apoptotic process"/>
    <property type="evidence" value="ECO:0007669"/>
    <property type="project" value="InterPro"/>
</dbReference>
<keyword evidence="2" id="KW-0053">Apoptosis</keyword>
<dbReference type="CDD" id="cd01671">
    <property type="entry name" value="CARD"/>
    <property type="match status" value="1"/>
</dbReference>
<dbReference type="Pfam" id="PF17908">
    <property type="entry name" value="APAF1_C"/>
    <property type="match status" value="1"/>
</dbReference>
<dbReference type="KEGG" id="tad:TRIADDRAFT_61232"/>
<dbReference type="GO" id="GO:0005829">
    <property type="term" value="C:cytosol"/>
    <property type="evidence" value="ECO:0007669"/>
    <property type="project" value="UniProtKB-ARBA"/>
</dbReference>
<dbReference type="InterPro" id="IPR002182">
    <property type="entry name" value="NB-ARC"/>
</dbReference>
<dbReference type="EMBL" id="DS985261">
    <property type="protein sequence ID" value="EDV20298.1"/>
    <property type="molecule type" value="Genomic_DNA"/>
</dbReference>
<dbReference type="STRING" id="10228.B3SAE5"/>
<name>B3SAE5_TRIAD</name>
<dbReference type="InterPro" id="IPR036322">
    <property type="entry name" value="WD40_repeat_dom_sf"/>
</dbReference>
<dbReference type="PROSITE" id="PS50209">
    <property type="entry name" value="CARD"/>
    <property type="match status" value="1"/>
</dbReference>
<dbReference type="HOGENOM" id="CLU_264467_0_0_1"/>
<dbReference type="PANTHER" id="PTHR22845:SF5">
    <property type="entry name" value="APOPTOTIC PROTEASE-ACTIVATING FACTOR 1"/>
    <property type="match status" value="1"/>
</dbReference>
<dbReference type="InterPro" id="IPR041452">
    <property type="entry name" value="APAF1_C"/>
</dbReference>
<keyword evidence="6" id="KW-1185">Reference proteome</keyword>
<dbReference type="Gene3D" id="1.10.8.430">
    <property type="entry name" value="Helical domain of apoptotic protease-activating factors"/>
    <property type="match status" value="1"/>
</dbReference>
<protein>
    <recommendedName>
        <fullName evidence="4">CARD domain-containing protein</fullName>
    </recommendedName>
</protein>
<organism evidence="5 6">
    <name type="scientific">Trichoplax adhaerens</name>
    <name type="common">Trichoplax reptans</name>
    <dbReference type="NCBI Taxonomy" id="10228"/>
    <lineage>
        <taxon>Eukaryota</taxon>
        <taxon>Metazoa</taxon>
        <taxon>Placozoa</taxon>
        <taxon>Uniplacotomia</taxon>
        <taxon>Trichoplacea</taxon>
        <taxon>Trichoplacidae</taxon>
        <taxon>Trichoplax</taxon>
    </lineage>
</organism>
<evidence type="ECO:0000313" key="5">
    <source>
        <dbReference type="EMBL" id="EDV20298.1"/>
    </source>
</evidence>